<feature type="region of interest" description="Disordered" evidence="1">
    <location>
        <begin position="64"/>
        <end position="83"/>
    </location>
</feature>
<feature type="compositionally biased region" description="Low complexity" evidence="1">
    <location>
        <begin position="72"/>
        <end position="83"/>
    </location>
</feature>
<accession>A0AAQ3NVK0</accession>
<keyword evidence="3" id="KW-1185">Reference proteome</keyword>
<evidence type="ECO:0000313" key="3">
    <source>
        <dbReference type="Proteomes" id="UP001374535"/>
    </source>
</evidence>
<sequence>MVGNEERKKTLICEAGEVLLRGIADSFLEVILREVFGGSVSSFVKTQRRCRFISCERMSKDMNNQFKSNEFPPSSSSSSIASPLTQTNSYKRWNNEDVFLSHDQVHMQNDDVNVLDYQVVVQNDQVHMQNGDVYVLDYPVDVQNDDVYVPDYQVDEAIFANLDILEKLTDMV</sequence>
<reference evidence="2 3" key="1">
    <citation type="journal article" date="2023" name="Life. Sci Alliance">
        <title>Evolutionary insights into 3D genome organization and epigenetic landscape of Vigna mungo.</title>
        <authorList>
            <person name="Junaid A."/>
            <person name="Singh B."/>
            <person name="Bhatia S."/>
        </authorList>
    </citation>
    <scope>NUCLEOTIDE SEQUENCE [LARGE SCALE GENOMIC DNA]</scope>
    <source>
        <strain evidence="2">Urdbean</strain>
    </source>
</reference>
<name>A0AAQ3NVK0_VIGMU</name>
<evidence type="ECO:0000256" key="1">
    <source>
        <dbReference type="SAM" id="MobiDB-lite"/>
    </source>
</evidence>
<gene>
    <name evidence="2" type="ORF">V8G54_009315</name>
</gene>
<organism evidence="2 3">
    <name type="scientific">Vigna mungo</name>
    <name type="common">Black gram</name>
    <name type="synonym">Phaseolus mungo</name>
    <dbReference type="NCBI Taxonomy" id="3915"/>
    <lineage>
        <taxon>Eukaryota</taxon>
        <taxon>Viridiplantae</taxon>
        <taxon>Streptophyta</taxon>
        <taxon>Embryophyta</taxon>
        <taxon>Tracheophyta</taxon>
        <taxon>Spermatophyta</taxon>
        <taxon>Magnoliopsida</taxon>
        <taxon>eudicotyledons</taxon>
        <taxon>Gunneridae</taxon>
        <taxon>Pentapetalae</taxon>
        <taxon>rosids</taxon>
        <taxon>fabids</taxon>
        <taxon>Fabales</taxon>
        <taxon>Fabaceae</taxon>
        <taxon>Papilionoideae</taxon>
        <taxon>50 kb inversion clade</taxon>
        <taxon>NPAAA clade</taxon>
        <taxon>indigoferoid/millettioid clade</taxon>
        <taxon>Phaseoleae</taxon>
        <taxon>Vigna</taxon>
    </lineage>
</organism>
<protein>
    <submittedName>
        <fullName evidence="2">Uncharacterized protein</fullName>
    </submittedName>
</protein>
<dbReference type="EMBL" id="CP144698">
    <property type="protein sequence ID" value="WVZ16333.1"/>
    <property type="molecule type" value="Genomic_DNA"/>
</dbReference>
<evidence type="ECO:0000313" key="2">
    <source>
        <dbReference type="EMBL" id="WVZ16333.1"/>
    </source>
</evidence>
<proteinExistence type="predicted"/>
<dbReference type="Proteomes" id="UP001374535">
    <property type="component" value="Chromosome 3"/>
</dbReference>
<dbReference type="AlphaFoldDB" id="A0AAQ3NVK0"/>